<evidence type="ECO:0008006" key="6">
    <source>
        <dbReference type="Google" id="ProtNLM"/>
    </source>
</evidence>
<feature type="compositionally biased region" description="Polar residues" evidence="2">
    <location>
        <begin position="116"/>
        <end position="125"/>
    </location>
</feature>
<feature type="coiled-coil region" evidence="1">
    <location>
        <begin position="514"/>
        <end position="541"/>
    </location>
</feature>
<keyword evidence="3" id="KW-0472">Membrane</keyword>
<feature type="compositionally biased region" description="Low complexity" evidence="2">
    <location>
        <begin position="243"/>
        <end position="259"/>
    </location>
</feature>
<evidence type="ECO:0000313" key="5">
    <source>
        <dbReference type="Proteomes" id="UP000308730"/>
    </source>
</evidence>
<feature type="region of interest" description="Disordered" evidence="2">
    <location>
        <begin position="239"/>
        <end position="329"/>
    </location>
</feature>
<dbReference type="EMBL" id="SGPM01000054">
    <property type="protein sequence ID" value="THH31226.1"/>
    <property type="molecule type" value="Genomic_DNA"/>
</dbReference>
<keyword evidence="3" id="KW-1133">Transmembrane helix</keyword>
<accession>A0A4S4MXP6</accession>
<proteinExistence type="predicted"/>
<sequence length="636" mass="68738">MSAPSPRNPDLNPNPHPYAIKTTSTGLLSRSSSTGFNTNASKNHYVPLSPSPTRSSFHGNEKKHRATKSQYIPESSPTKAPRPLPAPPAFSSGDGHGSTDEASAPRRARRADTLPSVPSSAPSPFINTPIPVSVVDLPYNPKLWTPSELSSYLATALRVTSPDKTQESSDVVVLPARVAKDIATFVREMSITGRTFLRLNEDDLNIMGVNQKWREALLLASRNLRQNVIKGRIWGPDLDPELESITSPSSSRPGSTSPSRPLPNPPLYANPEYNSSASSIEELPQPSPQSGRLRRKNGRVQGMVASFERSGSFSSDAGGVDEGKPSATLLDSWRDEVRDMDTDNDATSFSSRSSPEYDTTFIAESTVADAEEEMLVQVKDAAEYEPTIEELLAGPGPDADILKRRSWGARAWEELEAVPGLTTVKRIPTDEVVNGVDTVVANGSGKSSSGRGRREEQRRIVTAIFTPPVEAPPLPVGPEESALDPVNLASIPQDVLVEDHLPHSSNEQALLDELAETKALVAAFRARLEVVEQKVDALEQKERLTSHIEPEPTLGSALYTQASSLIPSFASSLVLSRRSRNSIRNAPAVDPENDDADRAREPASVSDIPAYVLLVGIGVCAVVLKVMLKRVGDRRG</sequence>
<name>A0A4S4MXP6_9APHY</name>
<gene>
    <name evidence="4" type="ORF">EUX98_g2991</name>
</gene>
<dbReference type="OrthoDB" id="2425321at2759"/>
<reference evidence="4 5" key="1">
    <citation type="submission" date="2019-02" db="EMBL/GenBank/DDBJ databases">
        <title>Genome sequencing of the rare red list fungi Antrodiella citrinella (Flaviporus citrinellus).</title>
        <authorList>
            <person name="Buettner E."/>
            <person name="Kellner H."/>
        </authorList>
    </citation>
    <scope>NUCLEOTIDE SEQUENCE [LARGE SCALE GENOMIC DNA]</scope>
    <source>
        <strain evidence="4 5">DSM 108506</strain>
    </source>
</reference>
<comment type="caution">
    <text evidence="4">The sequence shown here is derived from an EMBL/GenBank/DDBJ whole genome shotgun (WGS) entry which is preliminary data.</text>
</comment>
<keyword evidence="5" id="KW-1185">Reference proteome</keyword>
<evidence type="ECO:0000256" key="2">
    <source>
        <dbReference type="SAM" id="MobiDB-lite"/>
    </source>
</evidence>
<dbReference type="AlphaFoldDB" id="A0A4S4MXP6"/>
<protein>
    <recommendedName>
        <fullName evidence="6">SAM domain-containing protein</fullName>
    </recommendedName>
</protein>
<feature type="transmembrane region" description="Helical" evidence="3">
    <location>
        <begin position="608"/>
        <end position="628"/>
    </location>
</feature>
<evidence type="ECO:0000256" key="1">
    <source>
        <dbReference type="SAM" id="Coils"/>
    </source>
</evidence>
<evidence type="ECO:0000313" key="4">
    <source>
        <dbReference type="EMBL" id="THH31226.1"/>
    </source>
</evidence>
<organism evidence="4 5">
    <name type="scientific">Antrodiella citrinella</name>
    <dbReference type="NCBI Taxonomy" id="2447956"/>
    <lineage>
        <taxon>Eukaryota</taxon>
        <taxon>Fungi</taxon>
        <taxon>Dikarya</taxon>
        <taxon>Basidiomycota</taxon>
        <taxon>Agaricomycotina</taxon>
        <taxon>Agaricomycetes</taxon>
        <taxon>Polyporales</taxon>
        <taxon>Steccherinaceae</taxon>
        <taxon>Antrodiella</taxon>
    </lineage>
</organism>
<feature type="compositionally biased region" description="Low complexity" evidence="2">
    <location>
        <begin position="22"/>
        <end position="35"/>
    </location>
</feature>
<evidence type="ECO:0000256" key="3">
    <source>
        <dbReference type="SAM" id="Phobius"/>
    </source>
</evidence>
<dbReference type="Proteomes" id="UP000308730">
    <property type="component" value="Unassembled WGS sequence"/>
</dbReference>
<feature type="region of interest" description="Disordered" evidence="2">
    <location>
        <begin position="1"/>
        <end position="125"/>
    </location>
</feature>
<keyword evidence="3" id="KW-0812">Transmembrane</keyword>
<keyword evidence="1" id="KW-0175">Coiled coil</keyword>